<gene>
    <name evidence="2" type="ORF">C6W88_01545</name>
</gene>
<reference evidence="2 3" key="1">
    <citation type="submission" date="2018-03" db="EMBL/GenBank/DDBJ databases">
        <authorList>
            <person name="Zhou J."/>
            <person name="Li X."/>
            <person name="Xue M."/>
            <person name="Yin J."/>
        </authorList>
    </citation>
    <scope>NUCLEOTIDE SEQUENCE [LARGE SCALE GENOMIC DNA]</scope>
    <source>
        <strain evidence="2 3">SYSU ZJ2214</strain>
    </source>
</reference>
<dbReference type="Proteomes" id="UP000241895">
    <property type="component" value="Unassembled WGS sequence"/>
</dbReference>
<protein>
    <submittedName>
        <fullName evidence="2">Uncharacterized protein</fullName>
    </submittedName>
</protein>
<accession>A0ABX5J1Y6</accession>
<organism evidence="2 3">
    <name type="scientific">Halomonas litopenaei</name>
    <dbReference type="NCBI Taxonomy" id="2109328"/>
    <lineage>
        <taxon>Bacteria</taxon>
        <taxon>Pseudomonadati</taxon>
        <taxon>Pseudomonadota</taxon>
        <taxon>Gammaproteobacteria</taxon>
        <taxon>Oceanospirillales</taxon>
        <taxon>Halomonadaceae</taxon>
        <taxon>Halomonas</taxon>
    </lineage>
</organism>
<name>A0ABX5J1Y6_9GAMM</name>
<dbReference type="EMBL" id="PXNS01000001">
    <property type="protein sequence ID" value="PTL96116.1"/>
    <property type="molecule type" value="Genomic_DNA"/>
</dbReference>
<proteinExistence type="predicted"/>
<evidence type="ECO:0000313" key="3">
    <source>
        <dbReference type="Proteomes" id="UP000241895"/>
    </source>
</evidence>
<sequence length="114" mass="12043">MGRFTHRFSGCVLGLGLFLAGTGVAVADIVVRFSGTQGIPFTAQWEWTGPGQEHRSGTWAGRAPRVERLPDGRFSMTVIQQASGGRLEVLVTGRGNRSSSSSSGAGATMLFSLQ</sequence>
<evidence type="ECO:0000313" key="2">
    <source>
        <dbReference type="EMBL" id="PTL96116.1"/>
    </source>
</evidence>
<keyword evidence="3" id="KW-1185">Reference proteome</keyword>
<feature type="region of interest" description="Disordered" evidence="1">
    <location>
        <begin position="93"/>
        <end position="114"/>
    </location>
</feature>
<evidence type="ECO:0000256" key="1">
    <source>
        <dbReference type="SAM" id="MobiDB-lite"/>
    </source>
</evidence>
<comment type="caution">
    <text evidence="2">The sequence shown here is derived from an EMBL/GenBank/DDBJ whole genome shotgun (WGS) entry which is preliminary data.</text>
</comment>